<sequence>MSIKRNELYIPHQAIVFAQQDNICDFSLDKVGYAYQNRESNIGHEDALWELEIHPTNGCDLLCKGCSYGSRHNEQCLTYEQVCRLVQENSKYDLKSVFFSGGGDPLHWNCWERFLNSVPKRFKYGISTNLYNFSNIKKSYSEIDFYQIHVVGFDRSECIRNTSKDVFELLDSNLKYLLKHRRSDQNVTLKILINKENYRRIPFYLDYVMTMDANSIILKYQQDFLHNRELARQEIVEEIRNTVYNHVIVGQYDYLIDNLDDSIFYVFPEPRECFFAKSGLYKLVDSKGRTFPCIAANAYGDSAVLKNNSLDIYTCMMKKKMCPLKACRHYRFSQYINQVLEGNVEIENKEYGDNGYLL</sequence>
<evidence type="ECO:0000256" key="4">
    <source>
        <dbReference type="ARBA" id="ARBA00023014"/>
    </source>
</evidence>
<organism evidence="6 7">
    <name type="scientific">Blautia wexlerae</name>
    <dbReference type="NCBI Taxonomy" id="418240"/>
    <lineage>
        <taxon>Bacteria</taxon>
        <taxon>Bacillati</taxon>
        <taxon>Bacillota</taxon>
        <taxon>Clostridia</taxon>
        <taxon>Lachnospirales</taxon>
        <taxon>Lachnospiraceae</taxon>
        <taxon>Blautia</taxon>
    </lineage>
</organism>
<dbReference type="Gene3D" id="3.20.20.70">
    <property type="entry name" value="Aldolase class I"/>
    <property type="match status" value="1"/>
</dbReference>
<dbReference type="InterPro" id="IPR007197">
    <property type="entry name" value="rSAM"/>
</dbReference>
<gene>
    <name evidence="6" type="ORF">ERS852523_03919</name>
</gene>
<evidence type="ECO:0000256" key="2">
    <source>
        <dbReference type="ARBA" id="ARBA00022723"/>
    </source>
</evidence>
<evidence type="ECO:0000256" key="1">
    <source>
        <dbReference type="ARBA" id="ARBA00022691"/>
    </source>
</evidence>
<name>A0A174TFV7_9FIRM</name>
<feature type="domain" description="Radical SAM core" evidence="5">
    <location>
        <begin position="54"/>
        <end position="201"/>
    </location>
</feature>
<dbReference type="EMBL" id="CZAW01000070">
    <property type="protein sequence ID" value="CUQ08943.1"/>
    <property type="molecule type" value="Genomic_DNA"/>
</dbReference>
<dbReference type="InterPro" id="IPR013785">
    <property type="entry name" value="Aldolase_TIM"/>
</dbReference>
<protein>
    <submittedName>
        <fullName evidence="6">Putative heme d1 biosynthesis radical SAM protein NirJ1</fullName>
    </submittedName>
</protein>
<dbReference type="GO" id="GO:0051536">
    <property type="term" value="F:iron-sulfur cluster binding"/>
    <property type="evidence" value="ECO:0007669"/>
    <property type="project" value="UniProtKB-KW"/>
</dbReference>
<evidence type="ECO:0000259" key="5">
    <source>
        <dbReference type="Pfam" id="PF04055"/>
    </source>
</evidence>
<dbReference type="Pfam" id="PF04055">
    <property type="entry name" value="Radical_SAM"/>
    <property type="match status" value="1"/>
</dbReference>
<dbReference type="SUPFAM" id="SSF102114">
    <property type="entry name" value="Radical SAM enzymes"/>
    <property type="match status" value="1"/>
</dbReference>
<dbReference type="Proteomes" id="UP000095712">
    <property type="component" value="Unassembled WGS sequence"/>
</dbReference>
<dbReference type="SFLD" id="SFLDS00029">
    <property type="entry name" value="Radical_SAM"/>
    <property type="match status" value="1"/>
</dbReference>
<keyword evidence="4" id="KW-0411">Iron-sulfur</keyword>
<evidence type="ECO:0000256" key="3">
    <source>
        <dbReference type="ARBA" id="ARBA00023004"/>
    </source>
</evidence>
<dbReference type="RefSeq" id="WP_055153657.1">
    <property type="nucleotide sequence ID" value="NZ_CZAW01000070.1"/>
</dbReference>
<keyword evidence="3" id="KW-0408">Iron</keyword>
<dbReference type="PANTHER" id="PTHR11228:SF7">
    <property type="entry name" value="PQQA PEPTIDE CYCLASE"/>
    <property type="match status" value="1"/>
</dbReference>
<evidence type="ECO:0000313" key="7">
    <source>
        <dbReference type="Proteomes" id="UP000095712"/>
    </source>
</evidence>
<dbReference type="AlphaFoldDB" id="A0A174TFV7"/>
<evidence type="ECO:0000313" key="6">
    <source>
        <dbReference type="EMBL" id="CUQ08943.1"/>
    </source>
</evidence>
<reference evidence="6 7" key="1">
    <citation type="submission" date="2015-09" db="EMBL/GenBank/DDBJ databases">
        <authorList>
            <consortium name="Pathogen Informatics"/>
        </authorList>
    </citation>
    <scope>NUCLEOTIDE SEQUENCE [LARGE SCALE GENOMIC DNA]</scope>
    <source>
        <strain evidence="6 7">2789STDY5834911</strain>
    </source>
</reference>
<dbReference type="InterPro" id="IPR058240">
    <property type="entry name" value="rSAM_sf"/>
</dbReference>
<dbReference type="PANTHER" id="PTHR11228">
    <property type="entry name" value="RADICAL SAM DOMAIN PROTEIN"/>
    <property type="match status" value="1"/>
</dbReference>
<dbReference type="GO" id="GO:0046872">
    <property type="term" value="F:metal ion binding"/>
    <property type="evidence" value="ECO:0007669"/>
    <property type="project" value="UniProtKB-KW"/>
</dbReference>
<dbReference type="GO" id="GO:0003824">
    <property type="term" value="F:catalytic activity"/>
    <property type="evidence" value="ECO:0007669"/>
    <property type="project" value="InterPro"/>
</dbReference>
<keyword evidence="1" id="KW-0949">S-adenosyl-L-methionine</keyword>
<dbReference type="OrthoDB" id="9805809at2"/>
<dbReference type="InterPro" id="IPR050377">
    <property type="entry name" value="Radical_SAM_PqqE_MftC-like"/>
</dbReference>
<proteinExistence type="predicted"/>
<keyword evidence="2" id="KW-0479">Metal-binding</keyword>
<accession>A0A174TFV7</accession>